<keyword evidence="2" id="KW-1185">Reference proteome</keyword>
<name>A0A8X6UJ91_NEPPI</name>
<protein>
    <submittedName>
        <fullName evidence="1">Uncharacterized protein</fullName>
    </submittedName>
</protein>
<evidence type="ECO:0000313" key="1">
    <source>
        <dbReference type="EMBL" id="GFU22878.1"/>
    </source>
</evidence>
<evidence type="ECO:0000313" key="2">
    <source>
        <dbReference type="Proteomes" id="UP000887013"/>
    </source>
</evidence>
<dbReference type="EMBL" id="BMAW01081091">
    <property type="protein sequence ID" value="GFU22878.1"/>
    <property type="molecule type" value="Genomic_DNA"/>
</dbReference>
<dbReference type="Proteomes" id="UP000887013">
    <property type="component" value="Unassembled WGS sequence"/>
</dbReference>
<proteinExistence type="predicted"/>
<dbReference type="AlphaFoldDB" id="A0A8X6UJ91"/>
<sequence>MIIPFKEEDAYFIFFLTRRKSLFELFDKGEVLTGQTPGKRELRPFPAKHPRRIKACPLITTLLQLTGGGGSQLTALEVSLFRPFVFVPSLSTPLRLPSFTPK</sequence>
<comment type="caution">
    <text evidence="1">The sequence shown here is derived from an EMBL/GenBank/DDBJ whole genome shotgun (WGS) entry which is preliminary data.</text>
</comment>
<reference evidence="1" key="1">
    <citation type="submission" date="2020-08" db="EMBL/GenBank/DDBJ databases">
        <title>Multicomponent nature underlies the extraordinary mechanical properties of spider dragline silk.</title>
        <authorList>
            <person name="Kono N."/>
            <person name="Nakamura H."/>
            <person name="Mori M."/>
            <person name="Yoshida Y."/>
            <person name="Ohtoshi R."/>
            <person name="Malay A.D."/>
            <person name="Moran D.A.P."/>
            <person name="Tomita M."/>
            <person name="Numata K."/>
            <person name="Arakawa K."/>
        </authorList>
    </citation>
    <scope>NUCLEOTIDE SEQUENCE</scope>
</reference>
<accession>A0A8X6UJ91</accession>
<gene>
    <name evidence="1" type="ORF">NPIL_68281</name>
</gene>
<organism evidence="1 2">
    <name type="scientific">Nephila pilipes</name>
    <name type="common">Giant wood spider</name>
    <name type="synonym">Nephila maculata</name>
    <dbReference type="NCBI Taxonomy" id="299642"/>
    <lineage>
        <taxon>Eukaryota</taxon>
        <taxon>Metazoa</taxon>
        <taxon>Ecdysozoa</taxon>
        <taxon>Arthropoda</taxon>
        <taxon>Chelicerata</taxon>
        <taxon>Arachnida</taxon>
        <taxon>Araneae</taxon>
        <taxon>Araneomorphae</taxon>
        <taxon>Entelegynae</taxon>
        <taxon>Araneoidea</taxon>
        <taxon>Nephilidae</taxon>
        <taxon>Nephila</taxon>
    </lineage>
</organism>